<reference evidence="1" key="1">
    <citation type="submission" date="2019-08" db="EMBL/GenBank/DDBJ databases">
        <authorList>
            <person name="Kucharzyk K."/>
            <person name="Murdoch R.W."/>
            <person name="Higgins S."/>
            <person name="Loffler F."/>
        </authorList>
    </citation>
    <scope>NUCLEOTIDE SEQUENCE</scope>
</reference>
<protein>
    <submittedName>
        <fullName evidence="1">Uncharacterized protein</fullName>
    </submittedName>
</protein>
<gene>
    <name evidence="1" type="ORF">SDC9_137984</name>
</gene>
<dbReference type="AlphaFoldDB" id="A0A645DNL3"/>
<organism evidence="1">
    <name type="scientific">bioreactor metagenome</name>
    <dbReference type="NCBI Taxonomy" id="1076179"/>
    <lineage>
        <taxon>unclassified sequences</taxon>
        <taxon>metagenomes</taxon>
        <taxon>ecological metagenomes</taxon>
    </lineage>
</organism>
<sequence>MKFKKLEELMHWIYEELETIDHGEIYVVFKVRDHKVALIERVKIEKEKPD</sequence>
<dbReference type="EMBL" id="VSSQ01038006">
    <property type="protein sequence ID" value="MPM90861.1"/>
    <property type="molecule type" value="Genomic_DNA"/>
</dbReference>
<comment type="caution">
    <text evidence="1">The sequence shown here is derived from an EMBL/GenBank/DDBJ whole genome shotgun (WGS) entry which is preliminary data.</text>
</comment>
<accession>A0A645DNL3</accession>
<name>A0A645DNL3_9ZZZZ</name>
<proteinExistence type="predicted"/>
<evidence type="ECO:0000313" key="1">
    <source>
        <dbReference type="EMBL" id="MPM90861.1"/>
    </source>
</evidence>